<dbReference type="AlphaFoldDB" id="A0A6J7QFA8"/>
<sequence>MMLTLLPAVLMVATTFPRAATCVAPPGTTNWIPARVVGASDAAADVTAPSMQVAAMPKARIARIA</sequence>
<accession>A0A6J7QFA8</accession>
<gene>
    <name evidence="1" type="ORF">UFOPK4061_01034</name>
</gene>
<evidence type="ECO:0000313" key="1">
    <source>
        <dbReference type="EMBL" id="CAB5014393.1"/>
    </source>
</evidence>
<reference evidence="1" key="1">
    <citation type="submission" date="2020-05" db="EMBL/GenBank/DDBJ databases">
        <authorList>
            <person name="Chiriac C."/>
            <person name="Salcher M."/>
            <person name="Ghai R."/>
            <person name="Kavagutti S V."/>
        </authorList>
    </citation>
    <scope>NUCLEOTIDE SEQUENCE</scope>
</reference>
<dbReference type="EMBL" id="CAFBPD010000179">
    <property type="protein sequence ID" value="CAB5014393.1"/>
    <property type="molecule type" value="Genomic_DNA"/>
</dbReference>
<protein>
    <submittedName>
        <fullName evidence="1">Unannotated protein</fullName>
    </submittedName>
</protein>
<organism evidence="1">
    <name type="scientific">freshwater metagenome</name>
    <dbReference type="NCBI Taxonomy" id="449393"/>
    <lineage>
        <taxon>unclassified sequences</taxon>
        <taxon>metagenomes</taxon>
        <taxon>ecological metagenomes</taxon>
    </lineage>
</organism>
<name>A0A6J7QFA8_9ZZZZ</name>
<proteinExistence type="predicted"/>